<evidence type="ECO:0000259" key="5">
    <source>
        <dbReference type="PROSITE" id="PS51379"/>
    </source>
</evidence>
<keyword evidence="2" id="KW-0479">Metal-binding</keyword>
<evidence type="ECO:0000256" key="1">
    <source>
        <dbReference type="ARBA" id="ARBA00022485"/>
    </source>
</evidence>
<dbReference type="AlphaFoldDB" id="A0A520KVP7"/>
<name>A0A520KVP7_9EURY</name>
<dbReference type="GO" id="GO:0046872">
    <property type="term" value="F:metal ion binding"/>
    <property type="evidence" value="ECO:0007669"/>
    <property type="project" value="UniProtKB-KW"/>
</dbReference>
<keyword evidence="4" id="KW-0411">Iron-sulfur</keyword>
<evidence type="ECO:0000256" key="3">
    <source>
        <dbReference type="ARBA" id="ARBA00023004"/>
    </source>
</evidence>
<reference evidence="6 7" key="1">
    <citation type="journal article" date="2019" name="Nat. Microbiol.">
        <title>Wide diversity of methane and short-chain alkane metabolisms in uncultured archaea.</title>
        <authorList>
            <person name="Borrel G."/>
            <person name="Adam P.S."/>
            <person name="McKay L.J."/>
            <person name="Chen L.X."/>
            <person name="Sierra-Garcia I.N."/>
            <person name="Sieber C.M."/>
            <person name="Letourneur Q."/>
            <person name="Ghozlane A."/>
            <person name="Andersen G.L."/>
            <person name="Li W.J."/>
            <person name="Hallam S.J."/>
            <person name="Muyzer G."/>
            <person name="de Oliveira V.M."/>
            <person name="Inskeep W.P."/>
            <person name="Banfield J.F."/>
            <person name="Gribaldo S."/>
        </authorList>
    </citation>
    <scope>NUCLEOTIDE SEQUENCE [LARGE SCALE GENOMIC DNA]</scope>
    <source>
        <strain evidence="6">NM1b</strain>
    </source>
</reference>
<keyword evidence="3" id="KW-0408">Iron</keyword>
<accession>A0A520KVP7</accession>
<evidence type="ECO:0000313" key="6">
    <source>
        <dbReference type="EMBL" id="RZN68248.1"/>
    </source>
</evidence>
<evidence type="ECO:0000313" key="7">
    <source>
        <dbReference type="Proteomes" id="UP000320766"/>
    </source>
</evidence>
<dbReference type="Proteomes" id="UP000320766">
    <property type="component" value="Unassembled WGS sequence"/>
</dbReference>
<evidence type="ECO:0000256" key="2">
    <source>
        <dbReference type="ARBA" id="ARBA00022723"/>
    </source>
</evidence>
<dbReference type="Gene3D" id="3.30.70.20">
    <property type="match status" value="1"/>
</dbReference>
<protein>
    <submittedName>
        <fullName evidence="6">DUF362 domain-containing protein</fullName>
    </submittedName>
</protein>
<dbReference type="Pfam" id="PF04015">
    <property type="entry name" value="DUF362"/>
    <property type="match status" value="1"/>
</dbReference>
<dbReference type="EMBL" id="RXIL01000113">
    <property type="protein sequence ID" value="RZN68248.1"/>
    <property type="molecule type" value="Genomic_DNA"/>
</dbReference>
<dbReference type="InterPro" id="IPR017896">
    <property type="entry name" value="4Fe4S_Fe-S-bd"/>
</dbReference>
<sequence length="353" mass="38864">MVYMSQAYLYNFEGRNSFIAEEAMEKLYENLNLQIDEGEIVGIKVHMGEYGNRTFLRPQNVKPIVDIVKNRGGTPVVFDTTTLYNKRRNNALDYHDVALEHGYTHEALGAHVLIADGIRGYDGACVKIDGGILKEVEVASAVFDMDSLIVLSHFKGHNLTGFGGAIKNLGMGCVTKQGKAAQHKVLSPEVMEEKCVGCGTCVDICAYGASHIEEEVARIDKERCVGCLDCLSCPEGAIRFPLDKRDEFQERMADAACAVKSLFDDDRICFFNFLTDVTAYCDCLGVYMQPLIPDVGILASHDPVTIDKASLDIVCKKGGKDIFYAHHKMYGEVQLEAAESLGMGSVGYELVEI</sequence>
<dbReference type="InterPro" id="IPR007160">
    <property type="entry name" value="DUF362"/>
</dbReference>
<dbReference type="GO" id="GO:0051539">
    <property type="term" value="F:4 iron, 4 sulfur cluster binding"/>
    <property type="evidence" value="ECO:0007669"/>
    <property type="project" value="UniProtKB-KW"/>
</dbReference>
<dbReference type="PROSITE" id="PS51379">
    <property type="entry name" value="4FE4S_FER_2"/>
    <property type="match status" value="2"/>
</dbReference>
<comment type="caution">
    <text evidence="6">The sequence shown here is derived from an EMBL/GenBank/DDBJ whole genome shotgun (WGS) entry which is preliminary data.</text>
</comment>
<gene>
    <name evidence="6" type="ORF">EF807_06270</name>
</gene>
<feature type="domain" description="4Fe-4S ferredoxin-type" evidence="5">
    <location>
        <begin position="217"/>
        <end position="243"/>
    </location>
</feature>
<organism evidence="6 7">
    <name type="scientific">Candidatus Methanolliviera hydrocarbonicum</name>
    <dbReference type="NCBI Taxonomy" id="2491085"/>
    <lineage>
        <taxon>Archaea</taxon>
        <taxon>Methanobacteriati</taxon>
        <taxon>Methanobacteriota</taxon>
        <taxon>Candidatus Methanoliparia</taxon>
        <taxon>Candidatus Methanoliparales</taxon>
        <taxon>Candidatus Methanollivieraceae</taxon>
        <taxon>Candidatus Methanolliviera</taxon>
    </lineage>
</organism>
<dbReference type="PANTHER" id="PTHR43687:SF1">
    <property type="entry name" value="FERREDOXIN III"/>
    <property type="match status" value="1"/>
</dbReference>
<dbReference type="PANTHER" id="PTHR43687">
    <property type="entry name" value="ADENYLYLSULFATE REDUCTASE, BETA SUBUNIT"/>
    <property type="match status" value="1"/>
</dbReference>
<dbReference type="SUPFAM" id="SSF54862">
    <property type="entry name" value="4Fe-4S ferredoxins"/>
    <property type="match status" value="1"/>
</dbReference>
<evidence type="ECO:0000256" key="4">
    <source>
        <dbReference type="ARBA" id="ARBA00023014"/>
    </source>
</evidence>
<dbReference type="InterPro" id="IPR050572">
    <property type="entry name" value="Fe-S_Ferredoxin"/>
</dbReference>
<feature type="domain" description="4Fe-4S ferredoxin-type" evidence="5">
    <location>
        <begin position="186"/>
        <end position="215"/>
    </location>
</feature>
<proteinExistence type="predicted"/>
<keyword evidence="1" id="KW-0004">4Fe-4S</keyword>